<name>A0A401S2C4_CHIPU</name>
<gene>
    <name evidence="1" type="ORF">chiPu_0002927</name>
</gene>
<dbReference type="EMBL" id="BEZZ01000059">
    <property type="protein sequence ID" value="GCC24526.1"/>
    <property type="molecule type" value="Genomic_DNA"/>
</dbReference>
<keyword evidence="2" id="KW-1185">Reference proteome</keyword>
<organism evidence="1 2">
    <name type="scientific">Chiloscyllium punctatum</name>
    <name type="common">Brownbanded bambooshark</name>
    <name type="synonym">Hemiscyllium punctatum</name>
    <dbReference type="NCBI Taxonomy" id="137246"/>
    <lineage>
        <taxon>Eukaryota</taxon>
        <taxon>Metazoa</taxon>
        <taxon>Chordata</taxon>
        <taxon>Craniata</taxon>
        <taxon>Vertebrata</taxon>
        <taxon>Chondrichthyes</taxon>
        <taxon>Elasmobranchii</taxon>
        <taxon>Galeomorphii</taxon>
        <taxon>Galeoidea</taxon>
        <taxon>Orectolobiformes</taxon>
        <taxon>Hemiscylliidae</taxon>
        <taxon>Chiloscyllium</taxon>
    </lineage>
</organism>
<accession>A0A401S2C4</accession>
<evidence type="ECO:0000313" key="1">
    <source>
        <dbReference type="EMBL" id="GCC24526.1"/>
    </source>
</evidence>
<evidence type="ECO:0000313" key="2">
    <source>
        <dbReference type="Proteomes" id="UP000287033"/>
    </source>
</evidence>
<comment type="caution">
    <text evidence="1">The sequence shown here is derived from an EMBL/GenBank/DDBJ whole genome shotgun (WGS) entry which is preliminary data.</text>
</comment>
<dbReference type="Proteomes" id="UP000287033">
    <property type="component" value="Unassembled WGS sequence"/>
</dbReference>
<protein>
    <submittedName>
        <fullName evidence="1">Uncharacterized protein</fullName>
    </submittedName>
</protein>
<dbReference type="AlphaFoldDB" id="A0A401S2C4"/>
<sequence>MVVFHLDHMSQPIESLSSQENTYWQRLYVQSGKSNSGRSERNPGLQVTGLSRFNFKDIKRLQMLKKELI</sequence>
<proteinExistence type="predicted"/>
<reference evidence="1 2" key="1">
    <citation type="journal article" date="2018" name="Nat. Ecol. Evol.">
        <title>Shark genomes provide insights into elasmobranch evolution and the origin of vertebrates.</title>
        <authorList>
            <person name="Hara Y"/>
            <person name="Yamaguchi K"/>
            <person name="Onimaru K"/>
            <person name="Kadota M"/>
            <person name="Koyanagi M"/>
            <person name="Keeley SD"/>
            <person name="Tatsumi K"/>
            <person name="Tanaka K"/>
            <person name="Motone F"/>
            <person name="Kageyama Y"/>
            <person name="Nozu R"/>
            <person name="Adachi N"/>
            <person name="Nishimura O"/>
            <person name="Nakagawa R"/>
            <person name="Tanegashima C"/>
            <person name="Kiyatake I"/>
            <person name="Matsumoto R"/>
            <person name="Murakumo K"/>
            <person name="Nishida K"/>
            <person name="Terakita A"/>
            <person name="Kuratani S"/>
            <person name="Sato K"/>
            <person name="Hyodo S Kuraku.S."/>
        </authorList>
    </citation>
    <scope>NUCLEOTIDE SEQUENCE [LARGE SCALE GENOMIC DNA]</scope>
</reference>